<evidence type="ECO:0000313" key="2">
    <source>
        <dbReference type="EMBL" id="QHS79967.1"/>
    </source>
</evidence>
<dbReference type="AlphaFoldDB" id="A0A6C0AJG9"/>
<keyword evidence="1" id="KW-0472">Membrane</keyword>
<name>A0A6C0AJG9_9ZZZZ</name>
<proteinExistence type="predicted"/>
<feature type="transmembrane region" description="Helical" evidence="1">
    <location>
        <begin position="170"/>
        <end position="191"/>
    </location>
</feature>
<keyword evidence="1" id="KW-0812">Transmembrane</keyword>
<keyword evidence="1" id="KW-1133">Transmembrane helix</keyword>
<feature type="transmembrane region" description="Helical" evidence="1">
    <location>
        <begin position="131"/>
        <end position="150"/>
    </location>
</feature>
<evidence type="ECO:0000256" key="1">
    <source>
        <dbReference type="SAM" id="Phobius"/>
    </source>
</evidence>
<feature type="transmembrane region" description="Helical" evidence="1">
    <location>
        <begin position="212"/>
        <end position="236"/>
    </location>
</feature>
<organism evidence="2">
    <name type="scientific">viral metagenome</name>
    <dbReference type="NCBI Taxonomy" id="1070528"/>
    <lineage>
        <taxon>unclassified sequences</taxon>
        <taxon>metagenomes</taxon>
        <taxon>organismal metagenomes</taxon>
    </lineage>
</organism>
<sequence>MGDVSAAPGGAVLILNADYVVGNQEIDVSDYVTTQQGANYGAINFPVQKMDDDLRAAHRISAPPPADAAAIALNPPRLTVNYTDSSGAYHTVSYTITETVDIGERSAFGKFVQKPGDVLWSIGLTAAKGQFLFIFVLVWALVVVWSYKQWGFLQDAYLNQNIGPTTDDRLGVLGKYVGLFVYFVFKYGSLIGKPFEMLLGGADVKSGWIVKFIFALLAALTPVSSFLFQFLIWFTLVQTLVDMNNNAGG</sequence>
<protein>
    <submittedName>
        <fullName evidence="2">Uncharacterized protein</fullName>
    </submittedName>
</protein>
<dbReference type="EMBL" id="MN740664">
    <property type="protein sequence ID" value="QHS79967.1"/>
    <property type="molecule type" value="Genomic_DNA"/>
</dbReference>
<reference evidence="2" key="1">
    <citation type="journal article" date="2020" name="Nature">
        <title>Giant virus diversity and host interactions through global metagenomics.</title>
        <authorList>
            <person name="Schulz F."/>
            <person name="Roux S."/>
            <person name="Paez-Espino D."/>
            <person name="Jungbluth S."/>
            <person name="Walsh D.A."/>
            <person name="Denef V.J."/>
            <person name="McMahon K.D."/>
            <person name="Konstantinidis K.T."/>
            <person name="Eloe-Fadrosh E.A."/>
            <person name="Kyrpides N.C."/>
            <person name="Woyke T."/>
        </authorList>
    </citation>
    <scope>NUCLEOTIDE SEQUENCE</scope>
    <source>
        <strain evidence="2">GVMAG-S-1035375-24</strain>
    </source>
</reference>
<accession>A0A6C0AJG9</accession>